<name>A0A1S6U6J2_9BACT</name>
<evidence type="ECO:0000313" key="3">
    <source>
        <dbReference type="Proteomes" id="UP000190868"/>
    </source>
</evidence>
<reference evidence="3" key="1">
    <citation type="submission" date="2016-09" db="EMBL/GenBank/DDBJ databases">
        <title>Comparative genomics of the Campylobacter concisus group.</title>
        <authorList>
            <person name="Miller W.G."/>
            <person name="Yee E."/>
            <person name="Chapman M.H."/>
            <person name="Huynh S."/>
            <person name="Bono J.L."/>
            <person name="On S.L.W."/>
            <person name="StLeger J."/>
            <person name="Foster G."/>
            <person name="Parker C.T."/>
        </authorList>
    </citation>
    <scope>NUCLEOTIDE SEQUENCE [LARGE SCALE GENOMIC DNA]</scope>
    <source>
        <strain evidence="3">RM18021</strain>
    </source>
</reference>
<proteinExistence type="predicted"/>
<dbReference type="Gene3D" id="3.40.30.10">
    <property type="entry name" value="Glutaredoxin"/>
    <property type="match status" value="1"/>
</dbReference>
<dbReference type="SUPFAM" id="SSF52833">
    <property type="entry name" value="Thioredoxin-like"/>
    <property type="match status" value="1"/>
</dbReference>
<feature type="signal peptide" evidence="1">
    <location>
        <begin position="1"/>
        <end position="17"/>
    </location>
</feature>
<dbReference type="EMBL" id="CP017258">
    <property type="protein sequence ID" value="AQW87295.1"/>
    <property type="molecule type" value="Genomic_DNA"/>
</dbReference>
<feature type="chain" id="PRO_5012661634" evidence="1">
    <location>
        <begin position="18"/>
        <end position="238"/>
    </location>
</feature>
<sequence length="238" mass="26929">MKKVLMTSLVAASFAFGANDTQIIEFYGNVLPENLKATVQERKALDSSSGVESVIVNISDGKVTQSDVIFTKGDYVFPDVIDVKKGMSYKASFGEQMLEKNLSKVYKEEDKKYIISLGKDKKNPTKVMFSDPECPYCRAELKEIEKTLKDTNLKIIITPVHDKSSLQKAHLIYKDIAKAKSDSDKVKILRKYFDEKYEVKDGLVSDKEVESIDKLRQKYFATGVRSVPKFVDEAKLLK</sequence>
<organism evidence="2 3">
    <name type="scientific">Campylobacter pinnipediorum subsp. caledonicus</name>
    <dbReference type="NCBI Taxonomy" id="1874362"/>
    <lineage>
        <taxon>Bacteria</taxon>
        <taxon>Pseudomonadati</taxon>
        <taxon>Campylobacterota</taxon>
        <taxon>Epsilonproteobacteria</taxon>
        <taxon>Campylobacterales</taxon>
        <taxon>Campylobacteraceae</taxon>
        <taxon>Campylobacter</taxon>
    </lineage>
</organism>
<protein>
    <submittedName>
        <fullName evidence="2">Putative thioredoxin-like protein, DsbA family</fullName>
    </submittedName>
</protein>
<dbReference type="Proteomes" id="UP000190868">
    <property type="component" value="Chromosome"/>
</dbReference>
<gene>
    <name evidence="2" type="ORF">CPIN18021_0456</name>
</gene>
<keyword evidence="3" id="KW-1185">Reference proteome</keyword>
<dbReference type="InterPro" id="IPR036249">
    <property type="entry name" value="Thioredoxin-like_sf"/>
</dbReference>
<dbReference type="RefSeq" id="WP_078424324.1">
    <property type="nucleotide sequence ID" value="NZ_CP017258.1"/>
</dbReference>
<evidence type="ECO:0000313" key="2">
    <source>
        <dbReference type="EMBL" id="AQW87295.1"/>
    </source>
</evidence>
<accession>A0A1S6U6J2</accession>
<dbReference type="AlphaFoldDB" id="A0A1S6U6J2"/>
<evidence type="ECO:0000256" key="1">
    <source>
        <dbReference type="SAM" id="SignalP"/>
    </source>
</evidence>
<keyword evidence="1" id="KW-0732">Signal</keyword>